<keyword evidence="3" id="KW-1185">Reference proteome</keyword>
<proteinExistence type="predicted"/>
<comment type="caution">
    <text evidence="2">The sequence shown here is derived from an EMBL/GenBank/DDBJ whole genome shotgun (WGS) entry which is preliminary data.</text>
</comment>
<feature type="chain" id="PRO_5038582794" description="D-alanyl-D-alanine carboxypeptidase" evidence="1">
    <location>
        <begin position="27"/>
        <end position="273"/>
    </location>
</feature>
<evidence type="ECO:0008006" key="4">
    <source>
        <dbReference type="Google" id="ProtNLM"/>
    </source>
</evidence>
<evidence type="ECO:0000313" key="3">
    <source>
        <dbReference type="Proteomes" id="UP000297348"/>
    </source>
</evidence>
<accession>A0A4Z0JC13</accession>
<dbReference type="Proteomes" id="UP000297348">
    <property type="component" value="Unassembled WGS sequence"/>
</dbReference>
<keyword evidence="1" id="KW-0732">Signal</keyword>
<dbReference type="AlphaFoldDB" id="A0A4Z0JC13"/>
<organism evidence="2 3">
    <name type="scientific">Levilactobacillus suantsaiihabitans</name>
    <dbReference type="NCBI Taxonomy" id="2487722"/>
    <lineage>
        <taxon>Bacteria</taxon>
        <taxon>Bacillati</taxon>
        <taxon>Bacillota</taxon>
        <taxon>Bacilli</taxon>
        <taxon>Lactobacillales</taxon>
        <taxon>Lactobacillaceae</taxon>
        <taxon>Levilactobacillus</taxon>
    </lineage>
</organism>
<dbReference type="OrthoDB" id="2308540at2"/>
<sequence>MKKLLITGVIAIAAILGLVQSGSAQTKYTIQRQSFWQKTTINKAKYPKKSIAVWNAKHTKVKFYLKDYPNNTWYGRGSETLKHGKTTAKYIYIQGNNKKHTDLVKGYVWHGYLEAGFGEETYSHKYLSLDSMTKNADYLKYIKKSPSQKVTREIVKLFPNNKVTLKMSKYAAASGAYYFEDIAPKTYFTKPDLTGYTIVKFPKVIDYLKSSKNVSATIRAKKVKSILASYGYTTSKLKKLSSKYQIGINIVDSTYITSDSPECGYAFIIGKAK</sequence>
<evidence type="ECO:0000256" key="1">
    <source>
        <dbReference type="SAM" id="SignalP"/>
    </source>
</evidence>
<reference evidence="2 3" key="1">
    <citation type="submission" date="2018-10" db="EMBL/GenBank/DDBJ databases">
        <title>Lactobacillus sp. R7 and Lactobacillus sp. R19 isolated from fermented mustard green product of Taiwan.</title>
        <authorList>
            <person name="Lin S.-T."/>
        </authorList>
    </citation>
    <scope>NUCLEOTIDE SEQUENCE [LARGE SCALE GENOMIC DNA]</scope>
    <source>
        <strain evidence="2 3">BCRC 81129</strain>
    </source>
</reference>
<dbReference type="EMBL" id="RKLX01000006">
    <property type="protein sequence ID" value="TGD19258.1"/>
    <property type="molecule type" value="Genomic_DNA"/>
</dbReference>
<feature type="signal peptide" evidence="1">
    <location>
        <begin position="1"/>
        <end position="26"/>
    </location>
</feature>
<protein>
    <recommendedName>
        <fullName evidence="4">D-alanyl-D-alanine carboxypeptidase</fullName>
    </recommendedName>
</protein>
<name>A0A4Z0JC13_9LACO</name>
<gene>
    <name evidence="2" type="ORF">EGT51_05145</name>
</gene>
<dbReference type="RefSeq" id="WP_135367682.1">
    <property type="nucleotide sequence ID" value="NZ_RKLX01000006.1"/>
</dbReference>
<evidence type="ECO:0000313" key="2">
    <source>
        <dbReference type="EMBL" id="TGD19258.1"/>
    </source>
</evidence>